<reference evidence="5 6" key="1">
    <citation type="journal article" date="2015" name="Int. J. Syst. Evol. Microbiol.">
        <title>Description of Sphingopyxis fribergensis sp. nov. - a soil bacterium with the ability to degrade styrene and phenylacetic acid.</title>
        <authorList>
            <person name="Oelschlagel M."/>
            <person name="Ruckert C."/>
            <person name="Kalinowski J."/>
            <person name="Schmidt G."/>
            <person name="Schlomann M."/>
            <person name="Tischler D."/>
        </authorList>
    </citation>
    <scope>NUCLEOTIDE SEQUENCE [LARGE SCALE GENOMIC DNA]</scope>
    <source>
        <strain evidence="5 6">Kp5.2</strain>
    </source>
</reference>
<accession>A0A0A7PCW0</accession>
<dbReference type="GO" id="GO:0003700">
    <property type="term" value="F:DNA-binding transcription factor activity"/>
    <property type="evidence" value="ECO:0007669"/>
    <property type="project" value="InterPro"/>
</dbReference>
<dbReference type="InterPro" id="IPR011711">
    <property type="entry name" value="GntR_C"/>
</dbReference>
<dbReference type="EMBL" id="CP009122">
    <property type="protein sequence ID" value="AJA07769.1"/>
    <property type="molecule type" value="Genomic_DNA"/>
</dbReference>
<evidence type="ECO:0000313" key="5">
    <source>
        <dbReference type="EMBL" id="AJA07769.1"/>
    </source>
</evidence>
<evidence type="ECO:0000256" key="3">
    <source>
        <dbReference type="ARBA" id="ARBA00023163"/>
    </source>
</evidence>
<dbReference type="PROSITE" id="PS50949">
    <property type="entry name" value="HTH_GNTR"/>
    <property type="match status" value="1"/>
</dbReference>
<dbReference type="InterPro" id="IPR036390">
    <property type="entry name" value="WH_DNA-bd_sf"/>
</dbReference>
<dbReference type="SUPFAM" id="SSF48008">
    <property type="entry name" value="GntR ligand-binding domain-like"/>
    <property type="match status" value="1"/>
</dbReference>
<dbReference type="RefSeq" id="WP_039572042.1">
    <property type="nucleotide sequence ID" value="NZ_CP009122.1"/>
</dbReference>
<gene>
    <name evidence="5" type="ORF">SKP52_04205</name>
</gene>
<dbReference type="HOGENOM" id="CLU_017584_9_5_5"/>
<dbReference type="KEGG" id="sphk:SKP52_04205"/>
<dbReference type="GO" id="GO:0003677">
    <property type="term" value="F:DNA binding"/>
    <property type="evidence" value="ECO:0007669"/>
    <property type="project" value="UniProtKB-KW"/>
</dbReference>
<organism evidence="5 6">
    <name type="scientific">Sphingopyxis fribergensis</name>
    <dbReference type="NCBI Taxonomy" id="1515612"/>
    <lineage>
        <taxon>Bacteria</taxon>
        <taxon>Pseudomonadati</taxon>
        <taxon>Pseudomonadota</taxon>
        <taxon>Alphaproteobacteria</taxon>
        <taxon>Sphingomonadales</taxon>
        <taxon>Sphingomonadaceae</taxon>
        <taxon>Sphingopyxis</taxon>
    </lineage>
</organism>
<dbReference type="STRING" id="1515612.SKP52_04205"/>
<evidence type="ECO:0000313" key="6">
    <source>
        <dbReference type="Proteomes" id="UP000030907"/>
    </source>
</evidence>
<dbReference type="AlphaFoldDB" id="A0A0A7PCW0"/>
<keyword evidence="2" id="KW-0238">DNA-binding</keyword>
<dbReference type="SMART" id="SM00345">
    <property type="entry name" value="HTH_GNTR"/>
    <property type="match status" value="1"/>
</dbReference>
<dbReference type="InterPro" id="IPR008920">
    <property type="entry name" value="TF_FadR/GntR_C"/>
</dbReference>
<protein>
    <submittedName>
        <fullName evidence="5">GntR family transcriptional regulator</fullName>
    </submittedName>
</protein>
<dbReference type="PANTHER" id="PTHR43537">
    <property type="entry name" value="TRANSCRIPTIONAL REGULATOR, GNTR FAMILY"/>
    <property type="match status" value="1"/>
</dbReference>
<keyword evidence="3" id="KW-0804">Transcription</keyword>
<dbReference type="PANTHER" id="PTHR43537:SF5">
    <property type="entry name" value="UXU OPERON TRANSCRIPTIONAL REGULATOR"/>
    <property type="match status" value="1"/>
</dbReference>
<dbReference type="CDD" id="cd07377">
    <property type="entry name" value="WHTH_GntR"/>
    <property type="match status" value="1"/>
</dbReference>
<dbReference type="SUPFAM" id="SSF46785">
    <property type="entry name" value="Winged helix' DNA-binding domain"/>
    <property type="match status" value="1"/>
</dbReference>
<dbReference type="Pfam" id="PF00392">
    <property type="entry name" value="GntR"/>
    <property type="match status" value="1"/>
</dbReference>
<proteinExistence type="predicted"/>
<dbReference type="PRINTS" id="PR00035">
    <property type="entry name" value="HTHGNTR"/>
</dbReference>
<dbReference type="Pfam" id="PF07729">
    <property type="entry name" value="FCD"/>
    <property type="match status" value="1"/>
</dbReference>
<feature type="domain" description="HTH gntR-type" evidence="4">
    <location>
        <begin position="4"/>
        <end position="72"/>
    </location>
</feature>
<dbReference type="InterPro" id="IPR000524">
    <property type="entry name" value="Tscrpt_reg_HTH_GntR"/>
</dbReference>
<dbReference type="Gene3D" id="1.10.10.10">
    <property type="entry name" value="Winged helix-like DNA-binding domain superfamily/Winged helix DNA-binding domain"/>
    <property type="match status" value="1"/>
</dbReference>
<evidence type="ECO:0000259" key="4">
    <source>
        <dbReference type="PROSITE" id="PS50949"/>
    </source>
</evidence>
<sequence>MAERRLFEDISDAIRRLILDGTFPPGTRLPGERELSERFEVSRVTIREAEIALQATGWIHIRTGAGAYVEAILPGDNAILPKVSAFELTEARSLFEAEAAALAAPTISSETLAKLDELLVAMADDSKSEEEISAIDREFHMTIAAASSNKAIIHVIESLWRMRMELPEVRSSHSLVCRKDGAARQAEHADVVAALRKRDATGARLAMRRHFNRLIESMLDETEERAIVELRRQSAESRERYLLSAKLA</sequence>
<dbReference type="Gene3D" id="1.20.120.530">
    <property type="entry name" value="GntR ligand-binding domain-like"/>
    <property type="match status" value="1"/>
</dbReference>
<evidence type="ECO:0000256" key="2">
    <source>
        <dbReference type="ARBA" id="ARBA00023125"/>
    </source>
</evidence>
<keyword evidence="1" id="KW-0805">Transcription regulation</keyword>
<dbReference type="SMART" id="SM00895">
    <property type="entry name" value="FCD"/>
    <property type="match status" value="1"/>
</dbReference>
<dbReference type="OrthoDB" id="9812645at2"/>
<name>A0A0A7PCW0_9SPHN</name>
<evidence type="ECO:0000256" key="1">
    <source>
        <dbReference type="ARBA" id="ARBA00023015"/>
    </source>
</evidence>
<dbReference type="InterPro" id="IPR036388">
    <property type="entry name" value="WH-like_DNA-bd_sf"/>
</dbReference>
<keyword evidence="6" id="KW-1185">Reference proteome</keyword>
<dbReference type="Proteomes" id="UP000030907">
    <property type="component" value="Chromosome"/>
</dbReference>